<dbReference type="Proteomes" id="UP000193689">
    <property type="component" value="Unassembled WGS sequence"/>
</dbReference>
<keyword evidence="2" id="KW-1185">Reference proteome</keyword>
<proteinExistence type="predicted"/>
<gene>
    <name evidence="1" type="ORF">BCR38DRAFT_119953</name>
</gene>
<name>A0A1Y2DA12_9PEZI</name>
<dbReference type="GeneID" id="63769676"/>
<comment type="caution">
    <text evidence="1">The sequence shown here is derived from an EMBL/GenBank/DDBJ whole genome shotgun (WGS) entry which is preliminary data.</text>
</comment>
<dbReference type="EMBL" id="MCFJ01000024">
    <property type="protein sequence ID" value="ORY56103.1"/>
    <property type="molecule type" value="Genomic_DNA"/>
</dbReference>
<dbReference type="RefSeq" id="XP_040709949.1">
    <property type="nucleotide sequence ID" value="XM_040853464.1"/>
</dbReference>
<organism evidence="1 2">
    <name type="scientific">Pseudomassariella vexata</name>
    <dbReference type="NCBI Taxonomy" id="1141098"/>
    <lineage>
        <taxon>Eukaryota</taxon>
        <taxon>Fungi</taxon>
        <taxon>Dikarya</taxon>
        <taxon>Ascomycota</taxon>
        <taxon>Pezizomycotina</taxon>
        <taxon>Sordariomycetes</taxon>
        <taxon>Xylariomycetidae</taxon>
        <taxon>Amphisphaeriales</taxon>
        <taxon>Pseudomassariaceae</taxon>
        <taxon>Pseudomassariella</taxon>
    </lineage>
</organism>
<dbReference type="AlphaFoldDB" id="A0A1Y2DA12"/>
<accession>A0A1Y2DA12</accession>
<evidence type="ECO:0000313" key="2">
    <source>
        <dbReference type="Proteomes" id="UP000193689"/>
    </source>
</evidence>
<dbReference type="InParanoid" id="A0A1Y2DA12"/>
<evidence type="ECO:0000313" key="1">
    <source>
        <dbReference type="EMBL" id="ORY56103.1"/>
    </source>
</evidence>
<sequence length="81" mass="9193">MFIFTPTPRPLLHFPLPLHFFTRSLTWLLCCLNRSLMTFWGLFPPENSRSVTESLANHSFNISDGAVQPLLGSKSTRISIS</sequence>
<protein>
    <submittedName>
        <fullName evidence="1">Uncharacterized protein</fullName>
    </submittedName>
</protein>
<reference evidence="1 2" key="1">
    <citation type="submission" date="2016-07" db="EMBL/GenBank/DDBJ databases">
        <title>Pervasive Adenine N6-methylation of Active Genes in Fungi.</title>
        <authorList>
            <consortium name="DOE Joint Genome Institute"/>
            <person name="Mondo S.J."/>
            <person name="Dannebaum R.O."/>
            <person name="Kuo R.C."/>
            <person name="Labutti K."/>
            <person name="Haridas S."/>
            <person name="Kuo A."/>
            <person name="Salamov A."/>
            <person name="Ahrendt S.R."/>
            <person name="Lipzen A."/>
            <person name="Sullivan W."/>
            <person name="Andreopoulos W.B."/>
            <person name="Clum A."/>
            <person name="Lindquist E."/>
            <person name="Daum C."/>
            <person name="Ramamoorthy G.K."/>
            <person name="Gryganskyi A."/>
            <person name="Culley D."/>
            <person name="Magnuson J.K."/>
            <person name="James T.Y."/>
            <person name="O'Malley M.A."/>
            <person name="Stajich J.E."/>
            <person name="Spatafora J.W."/>
            <person name="Visel A."/>
            <person name="Grigoriev I.V."/>
        </authorList>
    </citation>
    <scope>NUCLEOTIDE SEQUENCE [LARGE SCALE GENOMIC DNA]</scope>
    <source>
        <strain evidence="1 2">CBS 129021</strain>
    </source>
</reference>